<dbReference type="AlphaFoldDB" id="A0A7C0XAW4"/>
<dbReference type="Gene3D" id="2.60.40.3140">
    <property type="match status" value="1"/>
</dbReference>
<gene>
    <name evidence="3" type="ORF">ENG67_03840</name>
</gene>
<dbReference type="Gene3D" id="2.60.120.1130">
    <property type="match status" value="1"/>
</dbReference>
<dbReference type="Pfam" id="PF12969">
    <property type="entry name" value="DUF3857"/>
    <property type="match status" value="1"/>
</dbReference>
<name>A0A7C0XAW4_UNCW3</name>
<comment type="caution">
    <text evidence="3">The sequence shown here is derived from an EMBL/GenBank/DDBJ whole genome shotgun (WGS) entry which is preliminary data.</text>
</comment>
<protein>
    <submittedName>
        <fullName evidence="3">DUF3857 domain-containing protein</fullName>
    </submittedName>
</protein>
<evidence type="ECO:0000259" key="2">
    <source>
        <dbReference type="Pfam" id="PF12969"/>
    </source>
</evidence>
<dbReference type="EMBL" id="DRBW01000154">
    <property type="protein sequence ID" value="HDM90325.1"/>
    <property type="molecule type" value="Genomic_DNA"/>
</dbReference>
<accession>A0A7C0XAW4</accession>
<dbReference type="SUPFAM" id="SSF54001">
    <property type="entry name" value="Cysteine proteinases"/>
    <property type="match status" value="1"/>
</dbReference>
<dbReference type="Gene3D" id="3.10.620.30">
    <property type="match status" value="1"/>
</dbReference>
<dbReference type="InterPro" id="IPR038765">
    <property type="entry name" value="Papain-like_cys_pep_sf"/>
</dbReference>
<proteinExistence type="predicted"/>
<feature type="domain" description="Transglutaminase-like" evidence="1">
    <location>
        <begin position="280"/>
        <end position="380"/>
    </location>
</feature>
<dbReference type="Proteomes" id="UP000885931">
    <property type="component" value="Unassembled WGS sequence"/>
</dbReference>
<dbReference type="InterPro" id="IPR024618">
    <property type="entry name" value="DUF3857"/>
</dbReference>
<dbReference type="Pfam" id="PF01841">
    <property type="entry name" value="Transglut_core"/>
    <property type="match status" value="1"/>
</dbReference>
<evidence type="ECO:0000313" key="3">
    <source>
        <dbReference type="EMBL" id="HDM90325.1"/>
    </source>
</evidence>
<dbReference type="PROSITE" id="PS51257">
    <property type="entry name" value="PROKAR_LIPOPROTEIN"/>
    <property type="match status" value="1"/>
</dbReference>
<dbReference type="InterPro" id="IPR002931">
    <property type="entry name" value="Transglutaminase-like"/>
</dbReference>
<organism evidence="3">
    <name type="scientific">candidate division WOR-3 bacterium</name>
    <dbReference type="NCBI Taxonomy" id="2052148"/>
    <lineage>
        <taxon>Bacteria</taxon>
        <taxon>Bacteria division WOR-3</taxon>
    </lineage>
</organism>
<reference evidence="3" key="1">
    <citation type="journal article" date="2020" name="mSystems">
        <title>Genome- and Community-Level Interaction Insights into Carbon Utilization and Element Cycling Functions of Hydrothermarchaeota in Hydrothermal Sediment.</title>
        <authorList>
            <person name="Zhou Z."/>
            <person name="Liu Y."/>
            <person name="Xu W."/>
            <person name="Pan J."/>
            <person name="Luo Z.H."/>
            <person name="Li M."/>
        </authorList>
    </citation>
    <scope>NUCLEOTIDE SEQUENCE [LARGE SCALE GENOMIC DNA]</scope>
    <source>
        <strain evidence="3">HyVt-237</strain>
    </source>
</reference>
<sequence>MRKLLLYPIILLVVSCSTGPMGRAYRYLTYVPSDYPKAKAIILLEEGESMIEVKTLSVFHRVHRIIKLFDKSCFDELGDVSISYNRSYESIVSLKAWTIKPDGRVISVNDIYEETVVDLSGVNDVKRKVVVFPGLEEGCIIEYDYTIRSKIPVPRGWIFMNAYPTLLSRFTLIMPEGWAYLYHCKNGTPKERVEEMVSHGGIDWAAFIWEMEDIPPLKEEPYSPPLVDIAPSVYFTPASIFGMNVRMGWRDIAKVLEELYLDRSFRSRKLESFAHFETMGYGDALSKAKKLYSFVQKDIRYVTISLGLGGWLPTPPEEVIDRRYGDCKDKAVLLVNLLRSEGIEAYPVLVRTRDEGLLDEAIPSLQFNHAIVKAVIDGKSYFLDPVHEFLPFGSLMPNCYGVKAFVVGAGERYFEDITVPPAFCNASKVVLVGAVNDHGSLKGKMKMQFSGYRAVLFRSILSRLSEEERFKNFEALLKSYRPEANISNFELSNLGDLDSSLTVIFDIDIGNYAKVAGEYIFVPTSPIPSDIPSFSESEREYPVYLDFPFTVSFEETLSFNRPVAIERKSEPRVTSDWGSFVVFGDIRGTKLVLSKFFSLKAIEVSPRRYKDFKKFVDTVRAKDNEELLLRAR</sequence>
<feature type="domain" description="DUF3857" evidence="2">
    <location>
        <begin position="60"/>
        <end position="217"/>
    </location>
</feature>
<evidence type="ECO:0000259" key="1">
    <source>
        <dbReference type="Pfam" id="PF01841"/>
    </source>
</evidence>